<feature type="compositionally biased region" description="Basic and acidic residues" evidence="1">
    <location>
        <begin position="234"/>
        <end position="243"/>
    </location>
</feature>
<keyword evidence="2" id="KW-1185">Reference proteome</keyword>
<sequence>MVVRTNTQKESAVESSESPGRSYWLRKRTIAYYYSTGLESPLAVVTKSSTVYETDSKKRNKSSEASTKATKRAITTSKEVASKKSRKETTVVQTEGEISSPSETLEESSASEAQSTTEQEVSSTGSMEVETTSVKVTSSDDSQSEKTETIVMEDGETSSKTILFADPGTASTSTETTTIITNVEVGSKGLGADTETHEEVMTTTSKTRMRGSRKVGPKTVTKISTLESVEELPEDQHDEKEGEAISAVETEEVMTARSEEQGTTSESLLSTGKKSTNKSKTVKTTTVKTSKMKTTSSNVSMSHTTVVTKSSSSTRNINSEGSLGQVYSMSLRRMGDGKRRVYTWNT</sequence>
<evidence type="ECO:0000313" key="2">
    <source>
        <dbReference type="Proteomes" id="UP000001554"/>
    </source>
</evidence>
<dbReference type="KEGG" id="bfo:118430105"/>
<feature type="region of interest" description="Disordered" evidence="1">
    <location>
        <begin position="49"/>
        <end position="175"/>
    </location>
</feature>
<evidence type="ECO:0000256" key="1">
    <source>
        <dbReference type="SAM" id="MobiDB-lite"/>
    </source>
</evidence>
<feature type="compositionally biased region" description="Low complexity" evidence="1">
    <location>
        <begin position="282"/>
        <end position="314"/>
    </location>
</feature>
<feature type="region of interest" description="Disordered" evidence="1">
    <location>
        <begin position="195"/>
        <end position="319"/>
    </location>
</feature>
<proteinExistence type="predicted"/>
<gene>
    <name evidence="3" type="primary">LOC118430105</name>
</gene>
<dbReference type="AlphaFoldDB" id="A0A9J7N838"/>
<organism evidence="2 3">
    <name type="scientific">Branchiostoma floridae</name>
    <name type="common">Florida lancelet</name>
    <name type="synonym">Amphioxus</name>
    <dbReference type="NCBI Taxonomy" id="7739"/>
    <lineage>
        <taxon>Eukaryota</taxon>
        <taxon>Metazoa</taxon>
        <taxon>Chordata</taxon>
        <taxon>Cephalochordata</taxon>
        <taxon>Leptocardii</taxon>
        <taxon>Amphioxiformes</taxon>
        <taxon>Branchiostomatidae</taxon>
        <taxon>Branchiostoma</taxon>
    </lineage>
</organism>
<feature type="compositionally biased region" description="Polar residues" evidence="1">
    <location>
        <begin position="1"/>
        <end position="19"/>
    </location>
</feature>
<protein>
    <submittedName>
        <fullName evidence="3">Mucin-22-like</fullName>
    </submittedName>
</protein>
<reference evidence="2" key="1">
    <citation type="journal article" date="2020" name="Nat. Ecol. Evol.">
        <title>Deeply conserved synteny resolves early events in vertebrate evolution.</title>
        <authorList>
            <person name="Simakov O."/>
            <person name="Marletaz F."/>
            <person name="Yue J.X."/>
            <person name="O'Connell B."/>
            <person name="Jenkins J."/>
            <person name="Brandt A."/>
            <person name="Calef R."/>
            <person name="Tung C.H."/>
            <person name="Huang T.K."/>
            <person name="Schmutz J."/>
            <person name="Satoh N."/>
            <person name="Yu J.K."/>
            <person name="Putnam N.H."/>
            <person name="Green R.E."/>
            <person name="Rokhsar D.S."/>
        </authorList>
    </citation>
    <scope>NUCLEOTIDE SEQUENCE [LARGE SCALE GENOMIC DNA]</scope>
    <source>
        <strain evidence="2">S238N-H82</strain>
    </source>
</reference>
<dbReference type="Proteomes" id="UP000001554">
    <property type="component" value="Chromosome 14"/>
</dbReference>
<feature type="compositionally biased region" description="Polar residues" evidence="1">
    <location>
        <begin position="63"/>
        <end position="79"/>
    </location>
</feature>
<evidence type="ECO:0000313" key="3">
    <source>
        <dbReference type="RefSeq" id="XP_035696707.1"/>
    </source>
</evidence>
<feature type="compositionally biased region" description="Low complexity" evidence="1">
    <location>
        <begin position="97"/>
        <end position="141"/>
    </location>
</feature>
<accession>A0A9J7N838</accession>
<dbReference type="GeneID" id="118430105"/>
<dbReference type="RefSeq" id="XP_035696707.1">
    <property type="nucleotide sequence ID" value="XM_035840814.1"/>
</dbReference>
<feature type="compositionally biased region" description="Basic residues" evidence="1">
    <location>
        <begin position="207"/>
        <end position="216"/>
    </location>
</feature>
<feature type="region of interest" description="Disordered" evidence="1">
    <location>
        <begin position="1"/>
        <end position="21"/>
    </location>
</feature>
<reference evidence="3" key="2">
    <citation type="submission" date="2025-08" db="UniProtKB">
        <authorList>
            <consortium name="RefSeq"/>
        </authorList>
    </citation>
    <scope>IDENTIFICATION</scope>
    <source>
        <strain evidence="3">S238N-H82</strain>
        <tissue evidence="3">Testes</tissue>
    </source>
</reference>
<name>A0A9J7N838_BRAFL</name>